<evidence type="ECO:0000256" key="1">
    <source>
        <dbReference type="SAM" id="MobiDB-lite"/>
    </source>
</evidence>
<feature type="chain" id="PRO_5031508622" description="Secreted protein" evidence="3">
    <location>
        <begin position="32"/>
        <end position="743"/>
    </location>
</feature>
<keyword evidence="3" id="KW-0732">Signal</keyword>
<evidence type="ECO:0008006" key="6">
    <source>
        <dbReference type="Google" id="ProtNLM"/>
    </source>
</evidence>
<comment type="caution">
    <text evidence="4">The sequence shown here is derived from an EMBL/GenBank/DDBJ whole genome shotgun (WGS) entry which is preliminary data.</text>
</comment>
<keyword evidence="5" id="KW-1185">Reference proteome</keyword>
<dbReference type="EMBL" id="JACCBB010000001">
    <property type="protein sequence ID" value="NYD22783.1"/>
    <property type="molecule type" value="Genomic_DNA"/>
</dbReference>
<keyword evidence="2" id="KW-0812">Transmembrane</keyword>
<dbReference type="Proteomes" id="UP000521922">
    <property type="component" value="Unassembled WGS sequence"/>
</dbReference>
<gene>
    <name evidence="4" type="ORF">BJ968_002323</name>
</gene>
<keyword evidence="2" id="KW-0472">Membrane</keyword>
<organism evidence="4 5">
    <name type="scientific">Kineococcus aurantiacus</name>
    <dbReference type="NCBI Taxonomy" id="37633"/>
    <lineage>
        <taxon>Bacteria</taxon>
        <taxon>Bacillati</taxon>
        <taxon>Actinomycetota</taxon>
        <taxon>Actinomycetes</taxon>
        <taxon>Kineosporiales</taxon>
        <taxon>Kineosporiaceae</taxon>
        <taxon>Kineococcus</taxon>
    </lineage>
</organism>
<accession>A0A7Y9DLG2</accession>
<dbReference type="PROSITE" id="PS51318">
    <property type="entry name" value="TAT"/>
    <property type="match status" value="1"/>
</dbReference>
<dbReference type="Pfam" id="PF19516">
    <property type="entry name" value="DUF6049"/>
    <property type="match status" value="1"/>
</dbReference>
<dbReference type="InterPro" id="IPR046112">
    <property type="entry name" value="DUF6049"/>
</dbReference>
<sequence>MTRRHPVTRRGLLTGLAAGGLVLGAPGAAQARARPTATATAATAALPLRVVLLEVTPTAYSAADPARSVVTVRARVEHRGTASLAGLTARLVAQRSPTVARTALDQWARASDRASITRSSASSDDVAVGSGRLDPGGRAEVLLTLPAASLGGGAGAHLAAVEVSDDSGRVGVARTFLVSAAPQGATATPLTLLLPLVAGRDGSADGLAQAVRDRLAALVAGSGADPRVAWALDPALTAGADAAPAGAQTPGPGDPATAQATGQTTEQTTEQATDDSTRTLSDWRDDLVAAAAGRVVLGLPFGDPDLAALDRSADGTDLLDRATRAADGALDGLTGALVRTDVAWPADEAADEDLLALCLGGGASTVVLDDECLPPDADLTYTPAGRARVDVLDTSVEVLVADRTLSSVLADADDPDQVVLVRQRLIAEAATTTLQRPSDPRGQLLVAPRSFAPAAGDLAALVGDVESSGWAAWQPLTDLLDTPVPGVERSAPQVPAATARAALPAAHVAGVAGALAAVDDFATALPGSGLDAGLLSRQHAALVLLGVSWRGHVGELPTARARLASAVEALTAGVSIAAGSVRNLAAERSELPITVVNELDVPVQVDLVLRPRTARVQLDAVPRQTVAARSQARVAVPVRALANGSVVVEAQLRTPAGSAIGRPVEIRLNVRADVEGWISGVVGGGAAALLVVGLVRAFRRGRRRVDEAEHALVGGPASGSAPSGAPSGSAPTDAPSGSGEPAK</sequence>
<dbReference type="AlphaFoldDB" id="A0A7Y9DLG2"/>
<feature type="compositionally biased region" description="Low complexity" evidence="1">
    <location>
        <begin position="241"/>
        <end position="271"/>
    </location>
</feature>
<protein>
    <recommendedName>
        <fullName evidence="6">Secreted protein</fullName>
    </recommendedName>
</protein>
<feature type="compositionally biased region" description="Low complexity" evidence="1">
    <location>
        <begin position="714"/>
        <end position="743"/>
    </location>
</feature>
<name>A0A7Y9DLG2_9ACTN</name>
<proteinExistence type="predicted"/>
<feature type="transmembrane region" description="Helical" evidence="2">
    <location>
        <begin position="676"/>
        <end position="695"/>
    </location>
</feature>
<feature type="region of interest" description="Disordered" evidence="1">
    <location>
        <begin position="709"/>
        <end position="743"/>
    </location>
</feature>
<keyword evidence="2" id="KW-1133">Transmembrane helix</keyword>
<feature type="signal peptide" evidence="3">
    <location>
        <begin position="1"/>
        <end position="31"/>
    </location>
</feature>
<dbReference type="InterPro" id="IPR006311">
    <property type="entry name" value="TAT_signal"/>
</dbReference>
<evidence type="ECO:0000313" key="5">
    <source>
        <dbReference type="Proteomes" id="UP000521922"/>
    </source>
</evidence>
<evidence type="ECO:0000313" key="4">
    <source>
        <dbReference type="EMBL" id="NYD22783.1"/>
    </source>
</evidence>
<feature type="region of interest" description="Disordered" evidence="1">
    <location>
        <begin position="241"/>
        <end position="278"/>
    </location>
</feature>
<evidence type="ECO:0000256" key="3">
    <source>
        <dbReference type="SAM" id="SignalP"/>
    </source>
</evidence>
<evidence type="ECO:0000256" key="2">
    <source>
        <dbReference type="SAM" id="Phobius"/>
    </source>
</evidence>
<reference evidence="4 5" key="1">
    <citation type="submission" date="2020-07" db="EMBL/GenBank/DDBJ databases">
        <title>Sequencing the genomes of 1000 actinobacteria strains.</title>
        <authorList>
            <person name="Klenk H.-P."/>
        </authorList>
    </citation>
    <scope>NUCLEOTIDE SEQUENCE [LARGE SCALE GENOMIC DNA]</scope>
    <source>
        <strain evidence="4 5">DSM 7487</strain>
    </source>
</reference>